<dbReference type="EMBL" id="VTPC01001941">
    <property type="protein sequence ID" value="KAF2900937.1"/>
    <property type="molecule type" value="Genomic_DNA"/>
</dbReference>
<dbReference type="AlphaFoldDB" id="A0A8K0DDA8"/>
<dbReference type="CDD" id="cd20805">
    <property type="entry name" value="C1_DGK_rpt2"/>
    <property type="match status" value="1"/>
</dbReference>
<evidence type="ECO:0000259" key="4">
    <source>
        <dbReference type="Pfam" id="PF05225"/>
    </source>
</evidence>
<feature type="compositionally biased region" description="Basic and acidic residues" evidence="2">
    <location>
        <begin position="594"/>
        <end position="607"/>
    </location>
</feature>
<dbReference type="SUPFAM" id="SSF46689">
    <property type="entry name" value="Homeodomain-like"/>
    <property type="match status" value="1"/>
</dbReference>
<feature type="compositionally biased region" description="Basic residues" evidence="2">
    <location>
        <begin position="172"/>
        <end position="181"/>
    </location>
</feature>
<evidence type="ECO:0008006" key="7">
    <source>
        <dbReference type="Google" id="ProtNLM"/>
    </source>
</evidence>
<feature type="domain" description="DDE-1" evidence="3">
    <location>
        <begin position="392"/>
        <end position="517"/>
    </location>
</feature>
<dbReference type="InterPro" id="IPR007889">
    <property type="entry name" value="HTH_Psq"/>
</dbReference>
<evidence type="ECO:0000256" key="1">
    <source>
        <dbReference type="ARBA" id="ARBA00004123"/>
    </source>
</evidence>
<dbReference type="PANTHER" id="PTHR19303:SF74">
    <property type="entry name" value="POGO TRANSPOSABLE ELEMENT WITH KRAB DOMAIN"/>
    <property type="match status" value="1"/>
</dbReference>
<evidence type="ECO:0000313" key="5">
    <source>
        <dbReference type="EMBL" id="KAF2900937.1"/>
    </source>
</evidence>
<accession>A0A8K0DDA8</accession>
<keyword evidence="6" id="KW-1185">Reference proteome</keyword>
<dbReference type="InterPro" id="IPR009057">
    <property type="entry name" value="Homeodomain-like_sf"/>
</dbReference>
<evidence type="ECO:0000259" key="3">
    <source>
        <dbReference type="Pfam" id="PF03184"/>
    </source>
</evidence>
<dbReference type="InterPro" id="IPR004875">
    <property type="entry name" value="DDE_SF_endonuclease_dom"/>
</dbReference>
<dbReference type="InterPro" id="IPR050863">
    <property type="entry name" value="CenT-Element_Derived"/>
</dbReference>
<protein>
    <recommendedName>
        <fullName evidence="7">HTH psq-type domain-containing protein</fullName>
    </recommendedName>
</protein>
<evidence type="ECO:0000313" key="6">
    <source>
        <dbReference type="Proteomes" id="UP000801492"/>
    </source>
</evidence>
<sequence length="676" mass="76599">MEEAQKLTLTTTSKLKTNRSRAYAKVQSAERAIKWFATTELHPTRRSIFNDEDFLETAYQDENVAPAAYPQSTIINPGEENENPNTSVTLVNPEDIAPIPTLNRKVGTRGRKPGKAKIITSIPNIEELEKSVRIIKKKTPTKERKDAVTRKIFSENTVGSSAPGCSRDSKANKKKLTKRQKKDLPSSSLESASSFYVHNSSDDEEVFPEKGNLDQDAYCIFCDIKFSENTHGELWIMCIICSSWAREECAGCEKEPYIYCMTRALQEVLGGRMGYKKAARTFSISQSTLEDRVKKVCQSGLSPASAAEKSLGRFKTVFTEAQETELVNHILFLEERLFGLTLHDLQRLVFELAERNNVPNNFNKATQLAGKEIQKKHALLKLGDLIAQLLESSMISCINAAGNFMPPMFVFPRKRENNLLMDDAPPRSFAYYHESGWINAESFLYWFRRFIEYATSSPQKSVLLILDEHRSHSKSIALIDLVRENNVALLCFSPHTTHPLQPFDVSFIAPLSAYLEETTCLLPLKLQRGPTTAELLQAHKDLEAQPSTSSCGSSFSISPRMLMPPPQEEQRARTKNNRTKGKTAILTFSPYSKLELKTEKQERQEKKVSKRRLFNPTQDKKGSKAKKGKKKEKTANEITTNREEKKVMQESYSNEEDHETCMLCKELYSQSRAKEG</sequence>
<reference evidence="5" key="1">
    <citation type="submission" date="2019-08" db="EMBL/GenBank/DDBJ databases">
        <title>The genome of the North American firefly Photinus pyralis.</title>
        <authorList>
            <consortium name="Photinus pyralis genome working group"/>
            <person name="Fallon T.R."/>
            <person name="Sander Lower S.E."/>
            <person name="Weng J.-K."/>
        </authorList>
    </citation>
    <scope>NUCLEOTIDE SEQUENCE</scope>
    <source>
        <strain evidence="5">TRF0915ILg1</strain>
        <tissue evidence="5">Whole body</tissue>
    </source>
</reference>
<dbReference type="Pfam" id="PF05225">
    <property type="entry name" value="HTH_psq"/>
    <property type="match status" value="1"/>
</dbReference>
<dbReference type="Pfam" id="PF03184">
    <property type="entry name" value="DDE_1"/>
    <property type="match status" value="1"/>
</dbReference>
<name>A0A8K0DDA8_IGNLU</name>
<proteinExistence type="predicted"/>
<feature type="compositionally biased region" description="Low complexity" evidence="2">
    <location>
        <begin position="547"/>
        <end position="558"/>
    </location>
</feature>
<gene>
    <name evidence="5" type="ORF">ILUMI_05250</name>
</gene>
<organism evidence="5 6">
    <name type="scientific">Ignelater luminosus</name>
    <name type="common">Cucubano</name>
    <name type="synonym">Pyrophorus luminosus</name>
    <dbReference type="NCBI Taxonomy" id="2038154"/>
    <lineage>
        <taxon>Eukaryota</taxon>
        <taxon>Metazoa</taxon>
        <taxon>Ecdysozoa</taxon>
        <taxon>Arthropoda</taxon>
        <taxon>Hexapoda</taxon>
        <taxon>Insecta</taxon>
        <taxon>Pterygota</taxon>
        <taxon>Neoptera</taxon>
        <taxon>Endopterygota</taxon>
        <taxon>Coleoptera</taxon>
        <taxon>Polyphaga</taxon>
        <taxon>Elateriformia</taxon>
        <taxon>Elateroidea</taxon>
        <taxon>Elateridae</taxon>
        <taxon>Agrypninae</taxon>
        <taxon>Pyrophorini</taxon>
        <taxon>Ignelater</taxon>
    </lineage>
</organism>
<feature type="region of interest" description="Disordered" evidence="2">
    <location>
        <begin position="541"/>
        <end position="662"/>
    </location>
</feature>
<feature type="compositionally biased region" description="Basic residues" evidence="2">
    <location>
        <begin position="623"/>
        <end position="632"/>
    </location>
</feature>
<comment type="subcellular location">
    <subcellularLocation>
        <location evidence="1">Nucleus</location>
    </subcellularLocation>
</comment>
<dbReference type="Gene3D" id="1.10.10.60">
    <property type="entry name" value="Homeodomain-like"/>
    <property type="match status" value="1"/>
</dbReference>
<comment type="caution">
    <text evidence="5">The sequence shown here is derived from an EMBL/GenBank/DDBJ whole genome shotgun (WGS) entry which is preliminary data.</text>
</comment>
<dbReference type="GO" id="GO:0003677">
    <property type="term" value="F:DNA binding"/>
    <property type="evidence" value="ECO:0007669"/>
    <property type="project" value="InterPro"/>
</dbReference>
<dbReference type="GO" id="GO:0005634">
    <property type="term" value="C:nucleus"/>
    <property type="evidence" value="ECO:0007669"/>
    <property type="project" value="UniProtKB-SubCell"/>
</dbReference>
<feature type="domain" description="HTH psq-type" evidence="4">
    <location>
        <begin position="261"/>
        <end position="295"/>
    </location>
</feature>
<feature type="region of interest" description="Disordered" evidence="2">
    <location>
        <begin position="157"/>
        <end position="187"/>
    </location>
</feature>
<evidence type="ECO:0000256" key="2">
    <source>
        <dbReference type="SAM" id="MobiDB-lite"/>
    </source>
</evidence>
<dbReference type="Proteomes" id="UP000801492">
    <property type="component" value="Unassembled WGS sequence"/>
</dbReference>
<dbReference type="OrthoDB" id="8194222at2759"/>
<dbReference type="PANTHER" id="PTHR19303">
    <property type="entry name" value="TRANSPOSON"/>
    <property type="match status" value="1"/>
</dbReference>